<dbReference type="EC" id="3.1.-.-" evidence="1"/>
<comment type="function">
    <text evidence="1">During phage morphogenesis, plays an essential role in the head-tail joining step. The associated nuclease activity is essential for morphogenesis, possibly by cleaving packaged DNA to enable the joining of heads to tails. Displays both exo- and endonuclease activity.</text>
</comment>
<dbReference type="HAMAP" id="MF_04160">
    <property type="entry name" value="NUCL_HEAD_T4"/>
    <property type="match status" value="1"/>
</dbReference>
<feature type="active site" evidence="1">
    <location>
        <position position="89"/>
    </location>
</feature>
<dbReference type="InterPro" id="IPR014833">
    <property type="entry name" value="TnsA_N"/>
</dbReference>
<dbReference type="GO" id="GO:0004527">
    <property type="term" value="F:exonuclease activity"/>
    <property type="evidence" value="ECO:0007669"/>
    <property type="project" value="UniProtKB-UniRule"/>
</dbReference>
<keyword evidence="1" id="KW-0255">Endonuclease</keyword>
<name>A0A6J5L3H0_9CAUD</name>
<dbReference type="Pfam" id="PF08722">
    <property type="entry name" value="Tn7_TnsA-like_N"/>
    <property type="match status" value="1"/>
</dbReference>
<reference evidence="3" key="1">
    <citation type="submission" date="2020-04" db="EMBL/GenBank/DDBJ databases">
        <authorList>
            <person name="Chiriac C."/>
            <person name="Salcher M."/>
            <person name="Ghai R."/>
            <person name="Kavagutti S V."/>
        </authorList>
    </citation>
    <scope>NUCLEOTIDE SEQUENCE</scope>
</reference>
<sequence length="144" mass="16553">MSKYAQGKFTPLNPEKYVGNKTPTYRSSWEFVFMQFCDNNPSIINWASEAVHINYRNPLTGKNTIYVPDFLITYQDATGAQKAEVIEVKPKKETTLEGAKNIRDQASAILNMAKWEAARQWCRSHGLTFRVVTEDMIFHQGRSK</sequence>
<dbReference type="EMBL" id="LR796233">
    <property type="protein sequence ID" value="CAB4129074.1"/>
    <property type="molecule type" value="Genomic_DNA"/>
</dbReference>
<protein>
    <recommendedName>
        <fullName evidence="1">Head completion nuclease</fullName>
        <ecNumber evidence="1">3.1.-.-</ecNumber>
    </recommendedName>
</protein>
<keyword evidence="1" id="KW-0269">Exonuclease</keyword>
<comment type="similarity">
    <text evidence="1">Belongs to the Caudovirales head completion nuclease family.</text>
</comment>
<feature type="domain" description="TnsA endonuclease N-terminal" evidence="2">
    <location>
        <begin position="40"/>
        <end position="134"/>
    </location>
</feature>
<keyword evidence="1" id="KW-0378">Hydrolase</keyword>
<feature type="active site" evidence="1">
    <location>
        <position position="69"/>
    </location>
</feature>
<gene>
    <name evidence="3" type="ORF">UFOVP112_172</name>
</gene>
<keyword evidence="1" id="KW-0540">Nuclease</keyword>
<evidence type="ECO:0000313" key="3">
    <source>
        <dbReference type="EMBL" id="CAB4129074.1"/>
    </source>
</evidence>
<proteinExistence type="inferred from homology"/>
<evidence type="ECO:0000256" key="1">
    <source>
        <dbReference type="HAMAP-Rule" id="MF_04160"/>
    </source>
</evidence>
<dbReference type="GO" id="GO:0004519">
    <property type="term" value="F:endonuclease activity"/>
    <property type="evidence" value="ECO:0007669"/>
    <property type="project" value="UniProtKB-UniRule"/>
</dbReference>
<dbReference type="Gene3D" id="3.40.91.30">
    <property type="match status" value="1"/>
</dbReference>
<accession>A0A6J5L3H0</accession>
<evidence type="ECO:0000259" key="2">
    <source>
        <dbReference type="Pfam" id="PF08722"/>
    </source>
</evidence>
<organism evidence="3">
    <name type="scientific">uncultured Caudovirales phage</name>
    <dbReference type="NCBI Taxonomy" id="2100421"/>
    <lineage>
        <taxon>Viruses</taxon>
        <taxon>Duplodnaviria</taxon>
        <taxon>Heunggongvirae</taxon>
        <taxon>Uroviricota</taxon>
        <taxon>Caudoviricetes</taxon>
        <taxon>Peduoviridae</taxon>
        <taxon>Maltschvirus</taxon>
        <taxon>Maltschvirus maltsch</taxon>
    </lineage>
</organism>
<dbReference type="InterPro" id="IPR046390">
    <property type="entry name" value="NUCL_HEAD_T4"/>
</dbReference>
<feature type="active site" evidence="1">
    <location>
        <position position="30"/>
    </location>
</feature>